<accession>A0A0F9E0P4</accession>
<protein>
    <submittedName>
        <fullName evidence="1">Uncharacterized protein</fullName>
    </submittedName>
</protein>
<name>A0A0F9E0P4_9ZZZZ</name>
<dbReference type="AlphaFoldDB" id="A0A0F9E0P4"/>
<evidence type="ECO:0000313" key="1">
    <source>
        <dbReference type="EMBL" id="KKL59666.1"/>
    </source>
</evidence>
<gene>
    <name evidence="1" type="ORF">LCGC14_2213010</name>
</gene>
<comment type="caution">
    <text evidence="1">The sequence shown here is derived from an EMBL/GenBank/DDBJ whole genome shotgun (WGS) entry which is preliminary data.</text>
</comment>
<reference evidence="1" key="1">
    <citation type="journal article" date="2015" name="Nature">
        <title>Complex archaea that bridge the gap between prokaryotes and eukaryotes.</title>
        <authorList>
            <person name="Spang A."/>
            <person name="Saw J.H."/>
            <person name="Jorgensen S.L."/>
            <person name="Zaremba-Niedzwiedzka K."/>
            <person name="Martijn J."/>
            <person name="Lind A.E."/>
            <person name="van Eijk R."/>
            <person name="Schleper C."/>
            <person name="Guy L."/>
            <person name="Ettema T.J."/>
        </authorList>
    </citation>
    <scope>NUCLEOTIDE SEQUENCE</scope>
</reference>
<dbReference type="EMBL" id="LAZR01029407">
    <property type="protein sequence ID" value="KKL59666.1"/>
    <property type="molecule type" value="Genomic_DNA"/>
</dbReference>
<proteinExistence type="predicted"/>
<sequence length="133" mass="16013">MDTSKEYILMCEKAGEIQEYGHIKSEKWEKEHYPMLPESNSIYRHLPTKENPARLVWLPRQDQLQEMIDYPFPAQLVQDFANWCSENHYYGIGKGKKFKLLENLGHLSMEQLWLAFVMKEKYQKTWNGKEWVK</sequence>
<organism evidence="1">
    <name type="scientific">marine sediment metagenome</name>
    <dbReference type="NCBI Taxonomy" id="412755"/>
    <lineage>
        <taxon>unclassified sequences</taxon>
        <taxon>metagenomes</taxon>
        <taxon>ecological metagenomes</taxon>
    </lineage>
</organism>